<name>A0ABR0JYV6_9EURO</name>
<gene>
    <name evidence="1" type="ORF">LTR24_008788</name>
</gene>
<dbReference type="PANTHER" id="PTHR10622:SF13">
    <property type="entry name" value="NACHT DOMAIN-CONTAINING PROTEIN"/>
    <property type="match status" value="1"/>
</dbReference>
<comment type="caution">
    <text evidence="1">The sequence shown here is derived from an EMBL/GenBank/DDBJ whole genome shotgun (WGS) entry which is preliminary data.</text>
</comment>
<evidence type="ECO:0000313" key="1">
    <source>
        <dbReference type="EMBL" id="KAK5079940.1"/>
    </source>
</evidence>
<dbReference type="PANTHER" id="PTHR10622">
    <property type="entry name" value="HET DOMAIN-CONTAINING PROTEIN"/>
    <property type="match status" value="1"/>
</dbReference>
<reference evidence="1 2" key="1">
    <citation type="submission" date="2023-08" db="EMBL/GenBank/DDBJ databases">
        <title>Black Yeasts Isolated from many extreme environments.</title>
        <authorList>
            <person name="Coleine C."/>
            <person name="Stajich J.E."/>
            <person name="Selbmann L."/>
        </authorList>
    </citation>
    <scope>NUCLEOTIDE SEQUENCE [LARGE SCALE GENOMIC DNA]</scope>
    <source>
        <strain evidence="1 2">CCFEE 5885</strain>
    </source>
</reference>
<evidence type="ECO:0000313" key="2">
    <source>
        <dbReference type="Proteomes" id="UP001345013"/>
    </source>
</evidence>
<sequence length="251" mass="28610">MFRRYQEAVRCYIYLDDVPKPSSGRLALRKSKWFTRGWTLQELLAPASVGFFSADGQQTGTKSSLESDISEVTGIPIKALQGQPVSDYSVSERLAWANNRKTTRKEDKAYCLLGIFDVYLSLIYGEGSNAFVRLGDAVDQRSKRTVNHGRWSINKSGVLDSMSGGRVKCVRCPSCYWEYTSGKSSYPQPTLAGGQKVPYEVMWQKFHHTEGKESTFRCFICRDGTARHWDDMKEHIEEEHTWAEIYGKSTR</sequence>
<accession>A0ABR0JYV6</accession>
<dbReference type="EMBL" id="JAVRRG010000163">
    <property type="protein sequence ID" value="KAK5079940.1"/>
    <property type="molecule type" value="Genomic_DNA"/>
</dbReference>
<dbReference type="Proteomes" id="UP001345013">
    <property type="component" value="Unassembled WGS sequence"/>
</dbReference>
<keyword evidence="2" id="KW-1185">Reference proteome</keyword>
<proteinExistence type="predicted"/>
<organism evidence="1 2">
    <name type="scientific">Lithohypha guttulata</name>
    <dbReference type="NCBI Taxonomy" id="1690604"/>
    <lineage>
        <taxon>Eukaryota</taxon>
        <taxon>Fungi</taxon>
        <taxon>Dikarya</taxon>
        <taxon>Ascomycota</taxon>
        <taxon>Pezizomycotina</taxon>
        <taxon>Eurotiomycetes</taxon>
        <taxon>Chaetothyriomycetidae</taxon>
        <taxon>Chaetothyriales</taxon>
        <taxon>Trichomeriaceae</taxon>
        <taxon>Lithohypha</taxon>
    </lineage>
</organism>
<protein>
    <submittedName>
        <fullName evidence="1">Uncharacterized protein</fullName>
    </submittedName>
</protein>